<proteinExistence type="predicted"/>
<evidence type="ECO:0000313" key="1">
    <source>
        <dbReference type="EMBL" id="KAF3047584.1"/>
    </source>
</evidence>
<reference evidence="1" key="1">
    <citation type="submission" date="2019-04" db="EMBL/GenBank/DDBJ databases">
        <title>Sequencing of skin fungus with MAO and IRED activity.</title>
        <authorList>
            <person name="Marsaioli A.J."/>
            <person name="Bonatto J.M.C."/>
            <person name="Reis Junior O."/>
        </authorList>
    </citation>
    <scope>NUCLEOTIDE SEQUENCE</scope>
    <source>
        <strain evidence="1">28M1</strain>
    </source>
</reference>
<keyword evidence="2" id="KW-1185">Reference proteome</keyword>
<dbReference type="PANTHER" id="PTHR37827:SF1">
    <property type="entry name" value="HNH DOMAIN-CONTAINING PROTEIN"/>
    <property type="match status" value="1"/>
</dbReference>
<dbReference type="EMBL" id="SWKV01000002">
    <property type="protein sequence ID" value="KAF3047584.1"/>
    <property type="molecule type" value="Genomic_DNA"/>
</dbReference>
<protein>
    <submittedName>
        <fullName evidence="1">Uncharacterized protein</fullName>
    </submittedName>
</protein>
<sequence>MAELIPAKEQSNYETFRDCMSEPIMKALALPEQKEKNKKKRIAKKRAKYKPVGMFAPAKTHVETPSTDHAPSATDAEDLGEFIEVRSQPVFDSSTLLKEQKKRAIDQGLPNFWDAAKGSLRESGSLIIPMAASTVLLLQPSYLSSLIFPSLPAELRTLSYPQFRDSTALQDTYSTPLSASTYEHLLSTVPPDAIDSLESYALLPANSDTHDANLLLTPVFTAYCTAVTLPPPIWTTTRTAECELCERDWVPLTYHHLIPKSTHDRVRKRGWHDEDVLNSVAWLCRACHSFVHRMASNEDLARYYYTVDLIRYGGVDRDEEKAQEVEGWVKWVGGVRWKSR</sequence>
<dbReference type="AlphaFoldDB" id="A0A9P4X1U3"/>
<dbReference type="PANTHER" id="PTHR37827">
    <property type="entry name" value="TUDOR DOMAIN-CONTAINING PROTEIN"/>
    <property type="match status" value="1"/>
</dbReference>
<evidence type="ECO:0000313" key="2">
    <source>
        <dbReference type="Proteomes" id="UP000758155"/>
    </source>
</evidence>
<gene>
    <name evidence="1" type="ORF">E8E12_010590</name>
</gene>
<dbReference type="Proteomes" id="UP000758155">
    <property type="component" value="Unassembled WGS sequence"/>
</dbReference>
<dbReference type="OrthoDB" id="4850648at2759"/>
<accession>A0A9P4X1U3</accession>
<name>A0A9P4X1U3_9PLEO</name>
<comment type="caution">
    <text evidence="1">The sequence shown here is derived from an EMBL/GenBank/DDBJ whole genome shotgun (WGS) entry which is preliminary data.</text>
</comment>
<organism evidence="1 2">
    <name type="scientific">Didymella heteroderae</name>
    <dbReference type="NCBI Taxonomy" id="1769908"/>
    <lineage>
        <taxon>Eukaryota</taxon>
        <taxon>Fungi</taxon>
        <taxon>Dikarya</taxon>
        <taxon>Ascomycota</taxon>
        <taxon>Pezizomycotina</taxon>
        <taxon>Dothideomycetes</taxon>
        <taxon>Pleosporomycetidae</taxon>
        <taxon>Pleosporales</taxon>
        <taxon>Pleosporineae</taxon>
        <taxon>Didymellaceae</taxon>
        <taxon>Didymella</taxon>
    </lineage>
</organism>